<dbReference type="EMBL" id="CP034145">
    <property type="protein sequence ID" value="AZH24900.1"/>
    <property type="molecule type" value="Genomic_DNA"/>
</dbReference>
<dbReference type="GeneID" id="38470768"/>
<protein>
    <submittedName>
        <fullName evidence="3">Uncharacterized protein</fullName>
    </submittedName>
</protein>
<evidence type="ECO:0000313" key="4">
    <source>
        <dbReference type="Proteomes" id="UP000277326"/>
    </source>
</evidence>
<feature type="region of interest" description="Disordered" evidence="1">
    <location>
        <begin position="135"/>
        <end position="158"/>
    </location>
</feature>
<evidence type="ECO:0000313" key="5">
    <source>
        <dbReference type="Proteomes" id="UP000282007"/>
    </source>
</evidence>
<evidence type="ECO:0000313" key="3">
    <source>
        <dbReference type="EMBL" id="RMB13889.1"/>
    </source>
</evidence>
<dbReference type="Proteomes" id="UP000282007">
    <property type="component" value="Chromosome"/>
</dbReference>
<reference evidence="3 4" key="1">
    <citation type="journal article" date="2015" name="Stand. Genomic Sci.">
        <title>Genomic Encyclopedia of Bacterial and Archaeal Type Strains, Phase III: the genomes of soil and plant-associated and newly described type strains.</title>
        <authorList>
            <person name="Whitman W.B."/>
            <person name="Woyke T."/>
            <person name="Klenk H.P."/>
            <person name="Zhou Y."/>
            <person name="Lilburn T.G."/>
            <person name="Beck B.J."/>
            <person name="De Vos P."/>
            <person name="Vandamme P."/>
            <person name="Eisen J.A."/>
            <person name="Garrity G."/>
            <person name="Hugenholtz P."/>
            <person name="Kyrpides N.C."/>
        </authorList>
    </citation>
    <scope>NUCLEOTIDE SEQUENCE [LARGE SCALE GENOMIC DNA]</scope>
    <source>
        <strain evidence="3 4">CGMCC 1.10124</strain>
    </source>
</reference>
<name>A0A3M0D433_9EURY</name>
<dbReference type="KEGG" id="haer:DU502_05740"/>
<sequence length="267" mass="28277">MPLNSLTRRRILAAVGSAGALYLGVDRAGATLGLDPIDMNQRTVNGTYAQTNGFTDAPPRIALSWREIVNGQVQEDTGLTTDTEGETGDVGLIVDEAVVPGDSGSVTMRVELLERDTPTENAQLYLLFRLSDTSENGVNEPEFDAGDDPSSSEGELDDETEISVWIDEGILTGNGELEPLPIIGDETVAEGSLRQVSRDPAAGGIGGNAAENTGGYQITIDGDTCLSPGDEVYVSFQWRIPESVGNIIQGDSATFQVVFDPRPCPEG</sequence>
<keyword evidence="5" id="KW-1185">Reference proteome</keyword>
<gene>
    <name evidence="3" type="ORF">ATH50_2332</name>
    <name evidence="2" type="ORF">DU502_05740</name>
</gene>
<dbReference type="AlphaFoldDB" id="A0A3M0D433"/>
<organism evidence="3 4">
    <name type="scientific">Haloplanus aerogenes</name>
    <dbReference type="NCBI Taxonomy" id="660522"/>
    <lineage>
        <taxon>Archaea</taxon>
        <taxon>Methanobacteriati</taxon>
        <taxon>Methanobacteriota</taxon>
        <taxon>Stenosarchaea group</taxon>
        <taxon>Halobacteria</taxon>
        <taxon>Halobacteriales</taxon>
        <taxon>Haloferacaceae</taxon>
        <taxon>Haloplanus</taxon>
    </lineage>
</organism>
<proteinExistence type="predicted"/>
<dbReference type="RefSeq" id="WP_121920938.1">
    <property type="nucleotide sequence ID" value="NZ_CP034145.1"/>
</dbReference>
<accession>A0A3M0D433</accession>
<reference evidence="2 5" key="2">
    <citation type="submission" date="2018-07" db="EMBL/GenBank/DDBJ databases">
        <title>Genome sequences of Haloplanus aerogenes JCM 16430T.</title>
        <authorList>
            <person name="Kim Y.B."/>
            <person name="Roh S.W."/>
        </authorList>
    </citation>
    <scope>NUCLEOTIDE SEQUENCE [LARGE SCALE GENOMIC DNA]</scope>
    <source>
        <strain evidence="2 5">JCM 16430</strain>
    </source>
</reference>
<dbReference type="Proteomes" id="UP000277326">
    <property type="component" value="Unassembled WGS sequence"/>
</dbReference>
<reference evidence="3" key="3">
    <citation type="submission" date="2018-10" db="EMBL/GenBank/DDBJ databases">
        <authorList>
            <person name="Whitman W."/>
            <person name="Huntemann M."/>
            <person name="Clum A."/>
            <person name="Pillay M."/>
            <person name="Palaniappan K."/>
            <person name="Varghese N."/>
            <person name="Mikhailova N."/>
            <person name="Stamatis D."/>
            <person name="Reddy T."/>
            <person name="Daum C."/>
            <person name="Shapiro N."/>
            <person name="Ivanova N."/>
            <person name="Kyrpides N."/>
            <person name="Woyke T."/>
        </authorList>
    </citation>
    <scope>NUCLEOTIDE SEQUENCE</scope>
    <source>
        <strain evidence="3">CGMCC 1.10124</strain>
    </source>
</reference>
<evidence type="ECO:0000256" key="1">
    <source>
        <dbReference type="SAM" id="MobiDB-lite"/>
    </source>
</evidence>
<evidence type="ECO:0000313" key="2">
    <source>
        <dbReference type="EMBL" id="AZH24900.1"/>
    </source>
</evidence>
<dbReference type="EMBL" id="REFS01000004">
    <property type="protein sequence ID" value="RMB13889.1"/>
    <property type="molecule type" value="Genomic_DNA"/>
</dbReference>
<dbReference type="OrthoDB" id="202775at2157"/>